<keyword evidence="6" id="KW-0472">Membrane</keyword>
<dbReference type="GO" id="GO:0019199">
    <property type="term" value="F:transmembrane receptor protein kinase activity"/>
    <property type="evidence" value="ECO:0007669"/>
    <property type="project" value="InterPro"/>
</dbReference>
<name>A0AA88RQX9_9ASTE</name>
<dbReference type="InterPro" id="IPR044812">
    <property type="entry name" value="CERK1/LYK3-like"/>
</dbReference>
<dbReference type="AlphaFoldDB" id="A0AA88RQX9"/>
<dbReference type="GO" id="GO:0045087">
    <property type="term" value="P:innate immune response"/>
    <property type="evidence" value="ECO:0007669"/>
    <property type="project" value="InterPro"/>
</dbReference>
<evidence type="ECO:0000256" key="6">
    <source>
        <dbReference type="ARBA" id="ARBA00023136"/>
    </source>
</evidence>
<comment type="caution">
    <text evidence="9">The sequence shown here is derived from an EMBL/GenBank/DDBJ whole genome shotgun (WGS) entry which is preliminary data.</text>
</comment>
<evidence type="ECO:0008006" key="11">
    <source>
        <dbReference type="Google" id="ProtNLM"/>
    </source>
</evidence>
<dbReference type="PANTHER" id="PTHR46204">
    <property type="entry name" value="CHITIN ELICITOR RECEPTOR KINASE 1-RELATED"/>
    <property type="match status" value="1"/>
</dbReference>
<evidence type="ECO:0000256" key="1">
    <source>
        <dbReference type="ARBA" id="ARBA00004162"/>
    </source>
</evidence>
<keyword evidence="3" id="KW-0812">Transmembrane</keyword>
<keyword evidence="5" id="KW-1133">Transmembrane helix</keyword>
<sequence length="212" mass="23246">MAAFNLCLPLFLLTLSVTVVASVVVAQSSTVFPFTCSKQIDGCLSVLYQDNGLQVDQIASYYSVPTSEISPITHGNKQDFIVVVPCSCKTVNGTTGYFYDTLYTVQQFDTFSKVSGQIYSGQVWPVSGEERSFIPGNVVPMHLVCGCIRSDSQTVVTYTVQNGDTLLSIAKFLSAKVEARQKAEAQSWEVETATRGETWLREALPWRAGVEQ</sequence>
<keyword evidence="10" id="KW-1185">Reference proteome</keyword>
<dbReference type="Proteomes" id="UP001187471">
    <property type="component" value="Unassembled WGS sequence"/>
</dbReference>
<keyword evidence="7" id="KW-1015">Disulfide bond</keyword>
<evidence type="ECO:0000256" key="5">
    <source>
        <dbReference type="ARBA" id="ARBA00022989"/>
    </source>
</evidence>
<accession>A0AA88RQX9</accession>
<evidence type="ECO:0000256" key="3">
    <source>
        <dbReference type="ARBA" id="ARBA00022692"/>
    </source>
</evidence>
<protein>
    <recommendedName>
        <fullName evidence="11">LysM domain-containing protein</fullName>
    </recommendedName>
</protein>
<dbReference type="CDD" id="cd00118">
    <property type="entry name" value="LysM"/>
    <property type="match status" value="1"/>
</dbReference>
<dbReference type="EMBL" id="JAVXUO010000652">
    <property type="protein sequence ID" value="KAK2990369.1"/>
    <property type="molecule type" value="Genomic_DNA"/>
</dbReference>
<keyword evidence="2" id="KW-1003">Cell membrane</keyword>
<evidence type="ECO:0000256" key="2">
    <source>
        <dbReference type="ARBA" id="ARBA00022475"/>
    </source>
</evidence>
<feature type="chain" id="PRO_5041661018" description="LysM domain-containing protein" evidence="8">
    <location>
        <begin position="22"/>
        <end position="212"/>
    </location>
</feature>
<dbReference type="GO" id="GO:0005886">
    <property type="term" value="C:plasma membrane"/>
    <property type="evidence" value="ECO:0007669"/>
    <property type="project" value="UniProtKB-SubCell"/>
</dbReference>
<feature type="signal peptide" evidence="8">
    <location>
        <begin position="1"/>
        <end position="21"/>
    </location>
</feature>
<evidence type="ECO:0000313" key="9">
    <source>
        <dbReference type="EMBL" id="KAK2990369.1"/>
    </source>
</evidence>
<reference evidence="9" key="1">
    <citation type="submission" date="2022-12" db="EMBL/GenBank/DDBJ databases">
        <title>Draft genome assemblies for two species of Escallonia (Escalloniales).</title>
        <authorList>
            <person name="Chanderbali A."/>
            <person name="Dervinis C."/>
            <person name="Anghel I."/>
            <person name="Soltis D."/>
            <person name="Soltis P."/>
            <person name="Zapata F."/>
        </authorList>
    </citation>
    <scope>NUCLEOTIDE SEQUENCE</scope>
    <source>
        <strain evidence="9">UCBG92.1500</strain>
        <tissue evidence="9">Leaf</tissue>
    </source>
</reference>
<evidence type="ECO:0000256" key="4">
    <source>
        <dbReference type="ARBA" id="ARBA00022729"/>
    </source>
</evidence>
<gene>
    <name evidence="9" type="ORF">RJ640_027649</name>
</gene>
<evidence type="ECO:0000256" key="7">
    <source>
        <dbReference type="ARBA" id="ARBA00023157"/>
    </source>
</evidence>
<evidence type="ECO:0000256" key="8">
    <source>
        <dbReference type="SAM" id="SignalP"/>
    </source>
</evidence>
<dbReference type="PANTHER" id="PTHR46204:SF8">
    <property type="entry name" value="PROTEIN KINASE DOMAIN-CONTAINING PROTEIN"/>
    <property type="match status" value="1"/>
</dbReference>
<comment type="subcellular location">
    <subcellularLocation>
        <location evidence="1">Cell membrane</location>
        <topology evidence="1">Single-pass membrane protein</topology>
    </subcellularLocation>
</comment>
<proteinExistence type="predicted"/>
<organism evidence="9 10">
    <name type="scientific">Escallonia rubra</name>
    <dbReference type="NCBI Taxonomy" id="112253"/>
    <lineage>
        <taxon>Eukaryota</taxon>
        <taxon>Viridiplantae</taxon>
        <taxon>Streptophyta</taxon>
        <taxon>Embryophyta</taxon>
        <taxon>Tracheophyta</taxon>
        <taxon>Spermatophyta</taxon>
        <taxon>Magnoliopsida</taxon>
        <taxon>eudicotyledons</taxon>
        <taxon>Gunneridae</taxon>
        <taxon>Pentapetalae</taxon>
        <taxon>asterids</taxon>
        <taxon>campanulids</taxon>
        <taxon>Escalloniales</taxon>
        <taxon>Escalloniaceae</taxon>
        <taxon>Escallonia</taxon>
    </lineage>
</organism>
<evidence type="ECO:0000313" key="10">
    <source>
        <dbReference type="Proteomes" id="UP001187471"/>
    </source>
</evidence>
<dbReference type="InterPro" id="IPR018392">
    <property type="entry name" value="LysM"/>
</dbReference>
<keyword evidence="4 8" id="KW-0732">Signal</keyword>